<organism evidence="3">
    <name type="scientific">Rhodopseudomonas palustris (strain BisA53)</name>
    <dbReference type="NCBI Taxonomy" id="316055"/>
    <lineage>
        <taxon>Bacteria</taxon>
        <taxon>Pseudomonadati</taxon>
        <taxon>Pseudomonadota</taxon>
        <taxon>Alphaproteobacteria</taxon>
        <taxon>Hyphomicrobiales</taxon>
        <taxon>Nitrobacteraceae</taxon>
        <taxon>Rhodopseudomonas</taxon>
    </lineage>
</organism>
<gene>
    <name evidence="3" type="ordered locus">RPE_0418</name>
</gene>
<name>Q07UK7_RHOP5</name>
<protein>
    <submittedName>
        <fullName evidence="3">Uncharacterized protein</fullName>
    </submittedName>
</protein>
<proteinExistence type="predicted"/>
<evidence type="ECO:0000256" key="1">
    <source>
        <dbReference type="SAM" id="MobiDB-lite"/>
    </source>
</evidence>
<sequence length="383" mass="41130">MSAGFSRYLTGATRGELPTHPLTHHEILTLISPFTRRGRQADLDASNRIERRLVFKSIEHSNITASQDEACEVLTLDNAQPNQFTLTRTLTLSSGLEARLQTDGEDPAELLARIESVSPQQQFREVAGVTVALSYRLVPVCAATNGSPPVRLELTRGKAIIGNLEIVLNADSVKGYPVQIDLLPTVAGAVELPDDLLAVIGWSWSPLRKTPAGWSGKVGARSREPQRSRDLEAKLDKAVAHLAATLAQPPAFFHDGLRRARWVVTFRRGIPLLIFVGLMGVAAALTKIEIPPGSIINLLIMGAPPLLLFAAFGMRDAPPLEIPPLPGRAKAASWQLVPDLPAVVPSVAPDLTALASVTAPNVQPESTMSSPAAERDAQCPAIR</sequence>
<evidence type="ECO:0000313" key="3">
    <source>
        <dbReference type="EMBL" id="ABJ04377.1"/>
    </source>
</evidence>
<feature type="region of interest" description="Disordered" evidence="1">
    <location>
        <begin position="360"/>
        <end position="383"/>
    </location>
</feature>
<feature type="compositionally biased region" description="Polar residues" evidence="1">
    <location>
        <begin position="360"/>
        <end position="370"/>
    </location>
</feature>
<dbReference type="KEGG" id="rpe:RPE_0418"/>
<dbReference type="eggNOG" id="ENOG502ZN42">
    <property type="taxonomic scope" value="Bacteria"/>
</dbReference>
<feature type="transmembrane region" description="Helical" evidence="2">
    <location>
        <begin position="294"/>
        <end position="312"/>
    </location>
</feature>
<accession>Q07UK7</accession>
<keyword evidence="2" id="KW-0812">Transmembrane</keyword>
<dbReference type="STRING" id="316055.RPE_0418"/>
<evidence type="ECO:0000256" key="2">
    <source>
        <dbReference type="SAM" id="Phobius"/>
    </source>
</evidence>
<dbReference type="AlphaFoldDB" id="Q07UK7"/>
<keyword evidence="2" id="KW-0472">Membrane</keyword>
<keyword evidence="2" id="KW-1133">Transmembrane helix</keyword>
<dbReference type="EMBL" id="CP000463">
    <property type="protein sequence ID" value="ABJ04377.1"/>
    <property type="molecule type" value="Genomic_DNA"/>
</dbReference>
<reference evidence="3" key="1">
    <citation type="submission" date="2006-09" db="EMBL/GenBank/DDBJ databases">
        <title>Complete sequence of Rhodopseudomonas palustris BisA53.</title>
        <authorList>
            <consortium name="US DOE Joint Genome Institute"/>
            <person name="Copeland A."/>
            <person name="Lucas S."/>
            <person name="Lapidus A."/>
            <person name="Barry K."/>
            <person name="Detter J.C."/>
            <person name="Glavina del Rio T."/>
            <person name="Hammon N."/>
            <person name="Israni S."/>
            <person name="Dalin E."/>
            <person name="Tice H."/>
            <person name="Pitluck S."/>
            <person name="Chain P."/>
            <person name="Malfatti S."/>
            <person name="Shin M."/>
            <person name="Vergez L."/>
            <person name="Schmutz J."/>
            <person name="Larimer F."/>
            <person name="Land M."/>
            <person name="Hauser L."/>
            <person name="Pelletier D.A."/>
            <person name="Kyrpides N."/>
            <person name="Kim E."/>
            <person name="Harwood C.S."/>
            <person name="Oda Y."/>
            <person name="Richardson P."/>
        </authorList>
    </citation>
    <scope>NUCLEOTIDE SEQUENCE [LARGE SCALE GENOMIC DNA]</scope>
    <source>
        <strain evidence="3">BisA53</strain>
    </source>
</reference>
<dbReference type="HOGENOM" id="CLU_836451_0_0_5"/>
<feature type="transmembrane region" description="Helical" evidence="2">
    <location>
        <begin position="269"/>
        <end position="288"/>
    </location>
</feature>